<feature type="binding site" evidence="5">
    <location>
        <begin position="122"/>
        <end position="124"/>
    </location>
    <ligand>
        <name>biotin</name>
        <dbReference type="ChEBI" id="CHEBI:57586"/>
    </ligand>
</feature>
<dbReference type="NCBIfam" id="TIGR00121">
    <property type="entry name" value="birA_ligase"/>
    <property type="match status" value="1"/>
</dbReference>
<dbReference type="GO" id="GO:0005737">
    <property type="term" value="C:cytoplasm"/>
    <property type="evidence" value="ECO:0007669"/>
    <property type="project" value="TreeGrafter"/>
</dbReference>
<evidence type="ECO:0000313" key="8">
    <source>
        <dbReference type="Proteomes" id="UP000626244"/>
    </source>
</evidence>
<protein>
    <recommendedName>
        <fullName evidence="5">Bifunctional ligase/repressor BirA</fullName>
    </recommendedName>
    <alternativeName>
        <fullName evidence="5">Biotin--[acetyl-CoA-carboxylase] ligase</fullName>
        <ecNumber evidence="5">6.3.4.15</ecNumber>
    </alternativeName>
    <alternativeName>
        <fullName evidence="5">Biotin--protein ligase</fullName>
    </alternativeName>
    <alternativeName>
        <fullName evidence="5">Biotin-[acetyl-CoA carboxylase] synthetase</fullName>
    </alternativeName>
</protein>
<evidence type="ECO:0000256" key="2">
    <source>
        <dbReference type="ARBA" id="ARBA00022741"/>
    </source>
</evidence>
<dbReference type="CDD" id="cd16442">
    <property type="entry name" value="BPL"/>
    <property type="match status" value="1"/>
</dbReference>
<dbReference type="InterPro" id="IPR036390">
    <property type="entry name" value="WH_DNA-bd_sf"/>
</dbReference>
<dbReference type="InterPro" id="IPR013196">
    <property type="entry name" value="HTH_11"/>
</dbReference>
<gene>
    <name evidence="5 7" type="primary">birA</name>
    <name evidence="7" type="ORF">GCM10007380_12170</name>
</gene>
<dbReference type="PROSITE" id="PS51733">
    <property type="entry name" value="BPL_LPL_CATALYTIC"/>
    <property type="match status" value="1"/>
</dbReference>
<evidence type="ECO:0000256" key="4">
    <source>
        <dbReference type="ARBA" id="ARBA00023267"/>
    </source>
</evidence>
<dbReference type="Gene3D" id="1.10.10.10">
    <property type="entry name" value="Winged helix-like DNA-binding domain superfamily/Winged helix DNA-binding domain"/>
    <property type="match status" value="1"/>
</dbReference>
<dbReference type="GO" id="GO:0016740">
    <property type="term" value="F:transferase activity"/>
    <property type="evidence" value="ECO:0007669"/>
    <property type="project" value="UniProtKB-ARBA"/>
</dbReference>
<dbReference type="Pfam" id="PF08279">
    <property type="entry name" value="HTH_11"/>
    <property type="match status" value="1"/>
</dbReference>
<feature type="DNA-binding region" description="H-T-H motif" evidence="5">
    <location>
        <begin position="23"/>
        <end position="42"/>
    </location>
</feature>
<dbReference type="InterPro" id="IPR003142">
    <property type="entry name" value="BPL_C"/>
</dbReference>
<sequence length="327" mass="36477">MASKVKEQIIQLFTENHDRYLSGQYLSDKLGISRTAIWKYMKELQEEGIEVEAVRKVGYKIIGKSDRMTSTDIQLGLETKKFGRQIVYQEEVNSTQIIASELVMNDAPEGTIVVAERQLKGRGRLQRNWVTSDGKAIAMSLILRPSISPRVAPQLTLLTAVAIASAIEKVTGIHPNIKWPNDLLINKKKVCGILTEMQGDADCIKSVVIGIGINVNQVESDYPLELSDIATSLRIEKGQPFLRAKLIQVILAEFEKYYEIFLEKGFKPIKILWESYAISLGKQIKATTLTEEVIGQAIGITDEGQLLIEDPAGIVHTIYSADISFNK</sequence>
<dbReference type="SUPFAM" id="SSF46785">
    <property type="entry name" value="Winged helix' DNA-binding domain"/>
    <property type="match status" value="1"/>
</dbReference>
<dbReference type="Gene3D" id="2.30.30.100">
    <property type="match status" value="1"/>
</dbReference>
<keyword evidence="4 5" id="KW-0092">Biotin</keyword>
<keyword evidence="2 5" id="KW-0547">Nucleotide-binding</keyword>
<dbReference type="InterPro" id="IPR030855">
    <property type="entry name" value="Bifunct_BirA"/>
</dbReference>
<dbReference type="GO" id="GO:0009249">
    <property type="term" value="P:protein lipoylation"/>
    <property type="evidence" value="ECO:0007669"/>
    <property type="project" value="UniProtKB-ARBA"/>
</dbReference>
<comment type="caution">
    <text evidence="5">Lacks conserved residue(s) required for the propagation of feature annotation.</text>
</comment>
<dbReference type="Pfam" id="PF03099">
    <property type="entry name" value="BPL_LplA_LipB"/>
    <property type="match status" value="1"/>
</dbReference>
<evidence type="ECO:0000313" key="7">
    <source>
        <dbReference type="EMBL" id="GGI12289.1"/>
    </source>
</evidence>
<keyword evidence="5" id="KW-0804">Transcription</keyword>
<proteinExistence type="inferred from homology"/>
<dbReference type="PANTHER" id="PTHR12835">
    <property type="entry name" value="BIOTIN PROTEIN LIGASE"/>
    <property type="match status" value="1"/>
</dbReference>
<comment type="caution">
    <text evidence="7">The sequence shown here is derived from an EMBL/GenBank/DDBJ whole genome shotgun (WGS) entry which is preliminary data.</text>
</comment>
<dbReference type="SUPFAM" id="SSF55681">
    <property type="entry name" value="Class II aaRS and biotin synthetases"/>
    <property type="match status" value="1"/>
</dbReference>
<dbReference type="SUPFAM" id="SSF50037">
    <property type="entry name" value="C-terminal domain of transcriptional repressors"/>
    <property type="match status" value="1"/>
</dbReference>
<accession>A0A8J3EX01</accession>
<comment type="similarity">
    <text evidence="5">Belongs to the biotin--protein ligase family.</text>
</comment>
<keyword evidence="5" id="KW-0805">Transcription regulation</keyword>
<dbReference type="Gene3D" id="3.30.930.10">
    <property type="entry name" value="Bira Bifunctional Protein, Domain 2"/>
    <property type="match status" value="1"/>
</dbReference>
<keyword evidence="5" id="KW-0678">Repressor</keyword>
<dbReference type="InterPro" id="IPR045864">
    <property type="entry name" value="aa-tRNA-synth_II/BPL/LPL"/>
</dbReference>
<feature type="binding site" evidence="5">
    <location>
        <position position="118"/>
    </location>
    <ligand>
        <name>biotin</name>
        <dbReference type="ChEBI" id="CHEBI:57586"/>
    </ligand>
</feature>
<dbReference type="EC" id="6.3.4.15" evidence="5"/>
<dbReference type="GO" id="GO:0006355">
    <property type="term" value="P:regulation of DNA-templated transcription"/>
    <property type="evidence" value="ECO:0007669"/>
    <property type="project" value="UniProtKB-UniRule"/>
</dbReference>
<dbReference type="OrthoDB" id="9807064at2"/>
<keyword evidence="3 5" id="KW-0067">ATP-binding</keyword>
<evidence type="ECO:0000256" key="1">
    <source>
        <dbReference type="ARBA" id="ARBA00022598"/>
    </source>
</evidence>
<dbReference type="GO" id="GO:0004077">
    <property type="term" value="F:biotin--[biotin carboxyl-carrier protein] ligase activity"/>
    <property type="evidence" value="ECO:0007669"/>
    <property type="project" value="UniProtKB-UniRule"/>
</dbReference>
<dbReference type="InterPro" id="IPR004408">
    <property type="entry name" value="Biotin_CoA_COase_ligase"/>
</dbReference>
<dbReference type="RefSeq" id="WP_087999428.1">
    <property type="nucleotide sequence ID" value="NZ_BMHB01000001.1"/>
</dbReference>
<reference evidence="8" key="1">
    <citation type="journal article" date="2019" name="Int. J. Syst. Evol. Microbiol.">
        <title>The Global Catalogue of Microorganisms (GCM) 10K type strain sequencing project: providing services to taxonomists for standard genome sequencing and annotation.</title>
        <authorList>
            <consortium name="The Broad Institute Genomics Platform"/>
            <consortium name="The Broad Institute Genome Sequencing Center for Infectious Disease"/>
            <person name="Wu L."/>
            <person name="Ma J."/>
        </authorList>
    </citation>
    <scope>NUCLEOTIDE SEQUENCE [LARGE SCALE GENOMIC DNA]</scope>
    <source>
        <strain evidence="8">CGMCC 1.14993</strain>
    </source>
</reference>
<comment type="function">
    <text evidence="5">Acts both as a biotin--[acetyl-CoA-carboxylase] ligase and a repressor.</text>
</comment>
<dbReference type="PANTHER" id="PTHR12835:SF5">
    <property type="entry name" value="BIOTIN--PROTEIN LIGASE"/>
    <property type="match status" value="1"/>
</dbReference>
<feature type="domain" description="BPL/LPL catalytic" evidence="6">
    <location>
        <begin position="71"/>
        <end position="262"/>
    </location>
</feature>
<dbReference type="InterPro" id="IPR004143">
    <property type="entry name" value="BPL_LPL_catalytic"/>
</dbReference>
<evidence type="ECO:0000259" key="6">
    <source>
        <dbReference type="PROSITE" id="PS51733"/>
    </source>
</evidence>
<keyword evidence="1 5" id="KW-0436">Ligase</keyword>
<organism evidence="7 8">
    <name type="scientific">Gottfriedia solisilvae</name>
    <dbReference type="NCBI Taxonomy" id="1516104"/>
    <lineage>
        <taxon>Bacteria</taxon>
        <taxon>Bacillati</taxon>
        <taxon>Bacillota</taxon>
        <taxon>Bacilli</taxon>
        <taxon>Bacillales</taxon>
        <taxon>Bacillaceae</taxon>
        <taxon>Gottfriedia</taxon>
    </lineage>
</organism>
<evidence type="ECO:0000256" key="5">
    <source>
        <dbReference type="HAMAP-Rule" id="MF_00978"/>
    </source>
</evidence>
<dbReference type="EMBL" id="BMHB01000001">
    <property type="protein sequence ID" value="GGI12289.1"/>
    <property type="molecule type" value="Genomic_DNA"/>
</dbReference>
<dbReference type="Pfam" id="PF02237">
    <property type="entry name" value="BPL_C"/>
    <property type="match status" value="1"/>
</dbReference>
<dbReference type="AlphaFoldDB" id="A0A8J3EX01"/>
<dbReference type="InterPro" id="IPR008988">
    <property type="entry name" value="Transcriptional_repressor_C"/>
</dbReference>
<dbReference type="Proteomes" id="UP000626244">
    <property type="component" value="Unassembled WGS sequence"/>
</dbReference>
<comment type="catalytic activity">
    <reaction evidence="5">
        <text>biotin + L-lysyl-[protein] + ATP = N(6)-biotinyl-L-lysyl-[protein] + AMP + diphosphate + H(+)</text>
        <dbReference type="Rhea" id="RHEA:11756"/>
        <dbReference type="Rhea" id="RHEA-COMP:9752"/>
        <dbReference type="Rhea" id="RHEA-COMP:10505"/>
        <dbReference type="ChEBI" id="CHEBI:15378"/>
        <dbReference type="ChEBI" id="CHEBI:29969"/>
        <dbReference type="ChEBI" id="CHEBI:30616"/>
        <dbReference type="ChEBI" id="CHEBI:33019"/>
        <dbReference type="ChEBI" id="CHEBI:57586"/>
        <dbReference type="ChEBI" id="CHEBI:83144"/>
        <dbReference type="ChEBI" id="CHEBI:456215"/>
        <dbReference type="EC" id="6.3.4.15"/>
    </reaction>
</comment>
<feature type="binding site" evidence="5">
    <location>
        <position position="189"/>
    </location>
    <ligand>
        <name>biotin</name>
        <dbReference type="ChEBI" id="CHEBI:57586"/>
    </ligand>
</feature>
<evidence type="ECO:0000256" key="3">
    <source>
        <dbReference type="ARBA" id="ARBA00022840"/>
    </source>
</evidence>
<dbReference type="HAMAP" id="MF_00978">
    <property type="entry name" value="Bifunct_BirA"/>
    <property type="match status" value="1"/>
</dbReference>
<dbReference type="GO" id="GO:0003677">
    <property type="term" value="F:DNA binding"/>
    <property type="evidence" value="ECO:0007669"/>
    <property type="project" value="UniProtKB-UniRule"/>
</dbReference>
<name>A0A8J3EX01_9BACI</name>
<dbReference type="GO" id="GO:0005524">
    <property type="term" value="F:ATP binding"/>
    <property type="evidence" value="ECO:0007669"/>
    <property type="project" value="UniProtKB-UniRule"/>
</dbReference>
<keyword evidence="5" id="KW-0238">DNA-binding</keyword>
<keyword evidence="8" id="KW-1185">Reference proteome</keyword>
<dbReference type="InterPro" id="IPR036388">
    <property type="entry name" value="WH-like_DNA-bd_sf"/>
</dbReference>